<keyword evidence="1" id="KW-0472">Membrane</keyword>
<evidence type="ECO:0000313" key="2">
    <source>
        <dbReference type="EMBL" id="QLK27066.1"/>
    </source>
</evidence>
<sequence length="670" mass="73736">MVDNSPNETAFDRSRLSRRGYLATAGVLGAGLAGGYVGLDRFRDQQSTGGESPPGDPPMSGEDFLWLNSGLWEDEAVRENLFAFARRHDLAVILVESNSSEDSLEETFRPALTTASEFNLDVWLNVGLLNDISVPAFVTDDDAREESLRRLREVVSMHGELFDTGRVILWQEAPVMGQWVEGGDWNEAAVDNLVEFGPEIFDAQKRAVEAVNDALEVGLFVHFPYIVDSKRPEVFDSLAQGLRRRNVMPDFSFVDFYRGWYEKDVGPEPTNAAVRSLISNARTALGDRPVFYLGQSHTINPNHTPSKQAMRMNLRASIEAGAAGLGWYIRSGYVPTESGFDPFVPNVNGAEVDGDSINTLTIARDRFLYPSMATLDAGDGFEADDAFDLWMIGNEFGFYDHRLSLRTTDGTWEYIGDFGGYADGDYPDGSEATHWATVFRALDRDRFLEGDSLECRIETADESSSADLRSASVMPCEPDSYVSEREAAALARGDAPLEEFSLGRTTEGTALVPNERRRVTIPVSETDGSSLERLRHPDHVQLIDRLASFEEREDVDPSARFDLWVSGSGLAESSAVPSILDRDGTARTLADVGFVASTDSLAICYGLERDRFLGEAGLELADDGNVSVETAYAMPYAGSATFHTPSYAAELLDEQPGEAKIFSLEYSISE</sequence>
<keyword evidence="1" id="KW-1133">Transmembrane helix</keyword>
<dbReference type="Proteomes" id="UP000510869">
    <property type="component" value="Chromosome"/>
</dbReference>
<reference evidence="2 3" key="1">
    <citation type="submission" date="2020-07" db="EMBL/GenBank/DDBJ databases">
        <title>Natrinema (YPL30) sp. nov. and Haloterrigena xxxxxx (YPL8) sp. nov., isolated from a salt mine.</title>
        <authorList>
            <person name="Cui H."/>
        </authorList>
    </citation>
    <scope>NUCLEOTIDE SEQUENCE [LARGE SCALE GENOMIC DNA]</scope>
    <source>
        <strain evidence="2 3">YPL13</strain>
    </source>
</reference>
<keyword evidence="3" id="KW-1185">Reference proteome</keyword>
<evidence type="ECO:0000313" key="3">
    <source>
        <dbReference type="Proteomes" id="UP000510869"/>
    </source>
</evidence>
<keyword evidence="1" id="KW-0812">Transmembrane</keyword>
<name>A0A7D6GXA6_9EURY</name>
<dbReference type="OrthoDB" id="201711at2157"/>
<dbReference type="RefSeq" id="WP_180842234.1">
    <property type="nucleotide sequence ID" value="NZ_CP059154.1"/>
</dbReference>
<accession>A0A7D6GXA6</accession>
<protein>
    <submittedName>
        <fullName evidence="2">Uncharacterized protein</fullName>
    </submittedName>
</protein>
<gene>
    <name evidence="2" type="ORF">HYG81_05515</name>
</gene>
<dbReference type="EMBL" id="CP059154">
    <property type="protein sequence ID" value="QLK27066.1"/>
    <property type="molecule type" value="Genomic_DNA"/>
</dbReference>
<dbReference type="GeneID" id="56142642"/>
<dbReference type="AlphaFoldDB" id="A0A7D6GXA6"/>
<organism evidence="2 3">
    <name type="scientific">Natrinema zhouii</name>
    <dbReference type="NCBI Taxonomy" id="1710539"/>
    <lineage>
        <taxon>Archaea</taxon>
        <taxon>Methanobacteriati</taxon>
        <taxon>Methanobacteriota</taxon>
        <taxon>Stenosarchaea group</taxon>
        <taxon>Halobacteria</taxon>
        <taxon>Halobacteriales</taxon>
        <taxon>Natrialbaceae</taxon>
        <taxon>Natrinema</taxon>
    </lineage>
</organism>
<proteinExistence type="predicted"/>
<evidence type="ECO:0000256" key="1">
    <source>
        <dbReference type="SAM" id="Phobius"/>
    </source>
</evidence>
<feature type="transmembrane region" description="Helical" evidence="1">
    <location>
        <begin position="21"/>
        <end position="39"/>
    </location>
</feature>
<dbReference type="KEGG" id="nay:HYG81_05515"/>